<dbReference type="Proteomes" id="UP000037392">
    <property type="component" value="Unassembled WGS sequence"/>
</dbReference>
<dbReference type="Pfam" id="PF25917">
    <property type="entry name" value="BSH_RND"/>
    <property type="match status" value="1"/>
</dbReference>
<dbReference type="Gene3D" id="2.40.30.170">
    <property type="match status" value="1"/>
</dbReference>
<keyword evidence="2" id="KW-0175">Coiled coil</keyword>
<comment type="similarity">
    <text evidence="1">Belongs to the membrane fusion protein (MFP) (TC 8.A.1) family.</text>
</comment>
<name>A0A0J9B8Q9_9FIRM</name>
<evidence type="ECO:0000313" key="6">
    <source>
        <dbReference type="EMBL" id="KMW08764.1"/>
    </source>
</evidence>
<dbReference type="EMBL" id="ADLK01000078">
    <property type="protein sequence ID" value="KMW08764.1"/>
    <property type="molecule type" value="Genomic_DNA"/>
</dbReference>
<dbReference type="GO" id="GO:0015562">
    <property type="term" value="F:efflux transmembrane transporter activity"/>
    <property type="evidence" value="ECO:0007669"/>
    <property type="project" value="TreeGrafter"/>
</dbReference>
<dbReference type="PANTHER" id="PTHR30469">
    <property type="entry name" value="MULTIDRUG RESISTANCE PROTEIN MDTA"/>
    <property type="match status" value="1"/>
</dbReference>
<dbReference type="InterPro" id="IPR058625">
    <property type="entry name" value="MdtA-like_BSH"/>
</dbReference>
<accession>A0A0J9B8Q9</accession>
<reference evidence="6 7" key="1">
    <citation type="submission" date="2011-04" db="EMBL/GenBank/DDBJ databases">
        <title>The Genome Sequence of Clostridium citroniae WAL-19142.</title>
        <authorList>
            <consortium name="The Broad Institute Genome Sequencing Platform"/>
            <person name="Earl A."/>
            <person name="Ward D."/>
            <person name="Feldgarden M."/>
            <person name="Gevers D."/>
            <person name="Warren Y.A."/>
            <person name="Tyrrell K.L."/>
            <person name="Citron D.M."/>
            <person name="Goldstein E.J."/>
            <person name="Daigneault M."/>
            <person name="Allen-Vercoe E."/>
            <person name="Young S.K."/>
            <person name="Zeng Q."/>
            <person name="Gargeya S."/>
            <person name="Fitzgerald M."/>
            <person name="Haas B."/>
            <person name="Abouelleil A."/>
            <person name="Alvarado L."/>
            <person name="Arachchi H.M."/>
            <person name="Berlin A."/>
            <person name="Brown A."/>
            <person name="Chapman S.B."/>
            <person name="Chen Z."/>
            <person name="Dunbar C."/>
            <person name="Freedman E."/>
            <person name="Gearin G."/>
            <person name="Gellesch M."/>
            <person name="Goldberg J."/>
            <person name="Griggs A."/>
            <person name="Gujja S."/>
            <person name="Heilman E.R."/>
            <person name="Heiman D."/>
            <person name="Howarth C."/>
            <person name="Larson L."/>
            <person name="Lui A."/>
            <person name="MacDonald P.J."/>
            <person name="Mehta T."/>
            <person name="Montmayeur A."/>
            <person name="Murphy C."/>
            <person name="Neiman D."/>
            <person name="Pearson M."/>
            <person name="Priest M."/>
            <person name="Roberts A."/>
            <person name="Saif S."/>
            <person name="Shea T."/>
            <person name="Shenoy N."/>
            <person name="Sisk P."/>
            <person name="Stolte C."/>
            <person name="Sykes S."/>
            <person name="White J."/>
            <person name="Yandava C."/>
            <person name="Wortman J."/>
            <person name="Nusbaum C."/>
            <person name="Birren B."/>
        </authorList>
    </citation>
    <scope>NUCLEOTIDE SEQUENCE [LARGE SCALE GENOMIC DNA]</scope>
    <source>
        <strain evidence="6 7">WAL-19142</strain>
    </source>
</reference>
<dbReference type="PATRIC" id="fig|742734.4.peg.705"/>
<evidence type="ECO:0000256" key="2">
    <source>
        <dbReference type="SAM" id="Coils"/>
    </source>
</evidence>
<gene>
    <name evidence="6" type="ORF">HMPREF9470_00661</name>
</gene>
<dbReference type="RefSeq" id="WP_007862243.1">
    <property type="nucleotide sequence ID" value="NZ_KQ235875.1"/>
</dbReference>
<feature type="domain" description="YknX-like C-terminal permuted SH3-like" evidence="5">
    <location>
        <begin position="320"/>
        <end position="386"/>
    </location>
</feature>
<feature type="chain" id="PRO_5038813526" evidence="3">
    <location>
        <begin position="23"/>
        <end position="390"/>
    </location>
</feature>
<evidence type="ECO:0000256" key="3">
    <source>
        <dbReference type="SAM" id="SignalP"/>
    </source>
</evidence>
<evidence type="ECO:0000313" key="7">
    <source>
        <dbReference type="Proteomes" id="UP000037392"/>
    </source>
</evidence>
<sequence>MKGNMTVWAILMLAAGLLTGCAGDSGQPEVTTAVARSGRDLSSMVWQGTVEAMSTIDVMPGGSGKVVAVPAAEGQHVNAGDIIFQTDDTDAGLSLAQAKAGYDAAKAAFTSAQKASDENTGVAPARIEYTDALNNFNRVQELYASNVVSQVDYENARSRMDTAASKLKAAQNGQDGNYDAAKAQMDSAKAALDIAQKRYDDCSVPSPITGMITKINVEIGQTVSPQVTGATVIDDSGQKVEIQVADTDIDQLKTGMAMDIGLQSAGTACSGTIGEISAVCDPKTGMYTVKILLDRQEDLRYTGLMADVRAAGSQSASSVYIPSKCILSDDSGSYVYAIVNTSVVKTPVTQGRKKNAYMEITQGLEAGSEVVLQSSRNLEDGMKVRVLTVK</sequence>
<dbReference type="InterPro" id="IPR058637">
    <property type="entry name" value="YknX-like_C"/>
</dbReference>
<dbReference type="Pfam" id="PF25989">
    <property type="entry name" value="YknX_C"/>
    <property type="match status" value="1"/>
</dbReference>
<dbReference type="Gene3D" id="2.40.50.100">
    <property type="match status" value="1"/>
</dbReference>
<dbReference type="SUPFAM" id="SSF111369">
    <property type="entry name" value="HlyD-like secretion proteins"/>
    <property type="match status" value="2"/>
</dbReference>
<dbReference type="Gene3D" id="1.10.287.470">
    <property type="entry name" value="Helix hairpin bin"/>
    <property type="match status" value="1"/>
</dbReference>
<dbReference type="OrthoDB" id="1993375at2"/>
<evidence type="ECO:0000259" key="5">
    <source>
        <dbReference type="Pfam" id="PF25989"/>
    </source>
</evidence>
<dbReference type="PROSITE" id="PS51257">
    <property type="entry name" value="PROKAR_LIPOPROTEIN"/>
    <property type="match status" value="1"/>
</dbReference>
<evidence type="ECO:0000259" key="4">
    <source>
        <dbReference type="Pfam" id="PF25917"/>
    </source>
</evidence>
<dbReference type="GeneID" id="93165484"/>
<protein>
    <submittedName>
        <fullName evidence="6">Uncharacterized protein</fullName>
    </submittedName>
</protein>
<feature type="domain" description="Multidrug resistance protein MdtA-like barrel-sandwich hybrid" evidence="4">
    <location>
        <begin position="55"/>
        <end position="231"/>
    </location>
</feature>
<keyword evidence="3" id="KW-0732">Signal</keyword>
<comment type="caution">
    <text evidence="6">The sequence shown here is derived from an EMBL/GenBank/DDBJ whole genome shotgun (WGS) entry which is preliminary data.</text>
</comment>
<proteinExistence type="inferred from homology"/>
<organism evidence="6 7">
    <name type="scientific">[Clostridium] citroniae WAL-19142</name>
    <dbReference type="NCBI Taxonomy" id="742734"/>
    <lineage>
        <taxon>Bacteria</taxon>
        <taxon>Bacillati</taxon>
        <taxon>Bacillota</taxon>
        <taxon>Clostridia</taxon>
        <taxon>Lachnospirales</taxon>
        <taxon>Lachnospiraceae</taxon>
        <taxon>Enterocloster</taxon>
    </lineage>
</organism>
<dbReference type="AlphaFoldDB" id="A0A0J9B8Q9"/>
<dbReference type="NCBIfam" id="TIGR01730">
    <property type="entry name" value="RND_mfp"/>
    <property type="match status" value="1"/>
</dbReference>
<feature type="coiled-coil region" evidence="2">
    <location>
        <begin position="153"/>
        <end position="198"/>
    </location>
</feature>
<feature type="signal peptide" evidence="3">
    <location>
        <begin position="1"/>
        <end position="22"/>
    </location>
</feature>
<dbReference type="InterPro" id="IPR006143">
    <property type="entry name" value="RND_pump_MFP"/>
</dbReference>
<dbReference type="GO" id="GO:1990281">
    <property type="term" value="C:efflux pump complex"/>
    <property type="evidence" value="ECO:0007669"/>
    <property type="project" value="TreeGrafter"/>
</dbReference>
<dbReference type="Gene3D" id="2.40.420.20">
    <property type="match status" value="1"/>
</dbReference>
<evidence type="ECO:0000256" key="1">
    <source>
        <dbReference type="ARBA" id="ARBA00009477"/>
    </source>
</evidence>